<dbReference type="PROSITE" id="PS50012">
    <property type="entry name" value="RCC1_3"/>
    <property type="match status" value="5"/>
</dbReference>
<dbReference type="InterPro" id="IPR011333">
    <property type="entry name" value="SKP1/BTB/POZ_sf"/>
</dbReference>
<dbReference type="Gene3D" id="2.130.10.30">
    <property type="entry name" value="Regulator of chromosome condensation 1/beta-lactamase-inhibitor protein II"/>
    <property type="match status" value="1"/>
</dbReference>
<dbReference type="OrthoDB" id="5981550at2759"/>
<dbReference type="SUPFAM" id="SSF50985">
    <property type="entry name" value="RCC1/BLIP-II"/>
    <property type="match status" value="1"/>
</dbReference>
<dbReference type="PANTHER" id="PTHR22872:SF10">
    <property type="entry name" value="ULTRAVIOLET-B RECEPTOR UVR8"/>
    <property type="match status" value="1"/>
</dbReference>
<dbReference type="Pfam" id="PF25390">
    <property type="entry name" value="WD40_RLD"/>
    <property type="match status" value="1"/>
</dbReference>
<dbReference type="AlphaFoldDB" id="A0A0P5AQ81"/>
<protein>
    <submittedName>
        <fullName evidence="1">RCC1 and BTB domain-containing protein</fullName>
    </submittedName>
</protein>
<dbReference type="Gene3D" id="3.30.710.10">
    <property type="entry name" value="Potassium Channel Kv1.1, Chain A"/>
    <property type="match status" value="1"/>
</dbReference>
<dbReference type="Pfam" id="PF00651">
    <property type="entry name" value="BTB"/>
    <property type="match status" value="1"/>
</dbReference>
<dbReference type="SUPFAM" id="SSF54695">
    <property type="entry name" value="POZ domain"/>
    <property type="match status" value="1"/>
</dbReference>
<dbReference type="PRINTS" id="PR00633">
    <property type="entry name" value="RCCNDNSATION"/>
</dbReference>
<organism evidence="1">
    <name type="scientific">Daphnia magna</name>
    <dbReference type="NCBI Taxonomy" id="35525"/>
    <lineage>
        <taxon>Eukaryota</taxon>
        <taxon>Metazoa</taxon>
        <taxon>Ecdysozoa</taxon>
        <taxon>Arthropoda</taxon>
        <taxon>Crustacea</taxon>
        <taxon>Branchiopoda</taxon>
        <taxon>Diplostraca</taxon>
        <taxon>Cladocera</taxon>
        <taxon>Anomopoda</taxon>
        <taxon>Daphniidae</taxon>
        <taxon>Daphnia</taxon>
    </lineage>
</organism>
<dbReference type="InterPro" id="IPR058923">
    <property type="entry name" value="RCC1-like_dom"/>
</dbReference>
<dbReference type="InterPro" id="IPR051625">
    <property type="entry name" value="Signaling_Regulatory_Domain"/>
</dbReference>
<name>A0A0P5AQ81_9CRUS</name>
<sequence>MQMDLTKWTVLSLIDSKFLRNLKLAVIFGNLGSEVIMVTLDDDVYAMGCNSSGCLGLGDTASALQPRKIESLSKKKIKGLAYGSGLHLLAFSDSGELYTWGYNTYSQLGNGNTNHTLIPSLVGGVLAGKTVIQVGCGNHHCLALTSEGEVYAWGQNNGGQCGSGTTTGQSVPRRVTSGIGGHKVVAIACGQLTSMALLHDGELYGWGYNGNGELGIGNNNNQHNPVRVSNLHKAFVTQIVCGFAHCLALTDQGELYAWGANSYGQLGTGYKTHHLSPVIVAPELGKVVEIAACHLSHISAAMLHDGKIFMWGHCRGHSIFSPSLTPYTHLDEVFACYSTPAVTWRTLQFRARQDTPLAETLRLAFNDESTGDICFKVGGNSIWVHKAILKIRCQYYRAMFQHPWAEADQETVEIEQFSYPVYYCFLKYLYTDEVDLPVDEALGLLDLANAYCETELKSRCQHLIRQSVNIENVAVLFETSLKYEAQDLEEYCLRFAVHHLTAVVQTETFLKLEEATTKQFIVRVGRMGAFRY</sequence>
<proteinExistence type="predicted"/>
<dbReference type="CDD" id="cd18498">
    <property type="entry name" value="BACK_RCBTB1_2"/>
    <property type="match status" value="1"/>
</dbReference>
<reference evidence="1" key="1">
    <citation type="submission" date="2015-10" db="EMBL/GenBank/DDBJ databases">
        <title>Daphnia magna gene sets from two clonal populations assembled and annotated with EvidentialGene.</title>
        <authorList>
            <person name="Gilbert D."/>
            <person name="Podicheti R."/>
            <person name="Orsini L."/>
            <person name="Colbourne J."/>
            <person name="Pfrender M."/>
        </authorList>
    </citation>
    <scope>NUCLEOTIDE SEQUENCE</scope>
</reference>
<evidence type="ECO:0000313" key="1">
    <source>
        <dbReference type="EMBL" id="JAJ22914.1"/>
    </source>
</evidence>
<reference evidence="1" key="2">
    <citation type="submission" date="2015-10" db="EMBL/GenBank/DDBJ databases">
        <authorList>
            <person name="Gilbert D.G."/>
        </authorList>
    </citation>
    <scope>NUCLEOTIDE SEQUENCE</scope>
</reference>
<dbReference type="EMBL" id="GDIP01200488">
    <property type="protein sequence ID" value="JAJ22914.1"/>
    <property type="molecule type" value="Transcribed_RNA"/>
</dbReference>
<dbReference type="SMART" id="SM00225">
    <property type="entry name" value="BTB"/>
    <property type="match status" value="1"/>
</dbReference>
<dbReference type="CDD" id="cd18298">
    <property type="entry name" value="BTB_POZ_RCBTB1_2"/>
    <property type="match status" value="1"/>
</dbReference>
<dbReference type="InterPro" id="IPR000210">
    <property type="entry name" value="BTB/POZ_dom"/>
</dbReference>
<accession>A0A0P5AQ81</accession>
<dbReference type="PANTHER" id="PTHR22872">
    <property type="entry name" value="BTK-BINDING PROTEIN-RELATED"/>
    <property type="match status" value="1"/>
</dbReference>
<dbReference type="InterPro" id="IPR009091">
    <property type="entry name" value="RCC1/BLIP-II"/>
</dbReference>
<dbReference type="PROSITE" id="PS50097">
    <property type="entry name" value="BTB"/>
    <property type="match status" value="1"/>
</dbReference>
<dbReference type="InterPro" id="IPR000408">
    <property type="entry name" value="Reg_chr_condens"/>
</dbReference>